<keyword evidence="8" id="KW-0520">NAD</keyword>
<dbReference type="Pfam" id="PF09297">
    <property type="entry name" value="Zn_ribbon_NUD"/>
    <property type="match status" value="1"/>
</dbReference>
<dbReference type="Gene3D" id="3.90.79.20">
    <property type="match status" value="1"/>
</dbReference>
<dbReference type="InterPro" id="IPR015375">
    <property type="entry name" value="NADH_PPase-like_N"/>
</dbReference>
<dbReference type="SUPFAM" id="SSF55811">
    <property type="entry name" value="Nudix"/>
    <property type="match status" value="1"/>
</dbReference>
<evidence type="ECO:0000256" key="1">
    <source>
        <dbReference type="ARBA" id="ARBA00001946"/>
    </source>
</evidence>
<dbReference type="InterPro" id="IPR049734">
    <property type="entry name" value="NudC-like_C"/>
</dbReference>
<comment type="caution">
    <text evidence="12">The sequence shown here is derived from an EMBL/GenBank/DDBJ whole genome shotgun (WGS) entry which is preliminary data.</text>
</comment>
<dbReference type="EMBL" id="JBHSSL010000025">
    <property type="protein sequence ID" value="MFC6169860.1"/>
    <property type="molecule type" value="Genomic_DNA"/>
</dbReference>
<reference evidence="13" key="1">
    <citation type="journal article" date="2019" name="Int. J. Syst. Evol. Microbiol.">
        <title>The Global Catalogue of Microorganisms (GCM) 10K type strain sequencing project: providing services to taxonomists for standard genome sequencing and annotation.</title>
        <authorList>
            <consortium name="The Broad Institute Genomics Platform"/>
            <consortium name="The Broad Institute Genome Sequencing Center for Infectious Disease"/>
            <person name="Wu L."/>
            <person name="Ma J."/>
        </authorList>
    </citation>
    <scope>NUCLEOTIDE SEQUENCE [LARGE SCALE GENOMIC DNA]</scope>
    <source>
        <strain evidence="13">CCM 8904</strain>
    </source>
</reference>
<dbReference type="InterPro" id="IPR050241">
    <property type="entry name" value="NAD-cap_RNA_hydrolase_NudC"/>
</dbReference>
<dbReference type="Gene3D" id="3.90.79.10">
    <property type="entry name" value="Nucleoside Triphosphate Pyrophosphohydrolase"/>
    <property type="match status" value="1"/>
</dbReference>
<sequence>MFQNIQPHILNTQYTPEVPLKSTDYIVIIQQGKLLLKQHADSQQMPTFADLRAAYSTEFTQPNYLLSIEQHSFFTYDLTLKETTAFKYASLNALRTLQPEWLAFAAATAAHLANWYLQNRYCGHCGQALVKGTEERNLICTNCGAQIFPKISPAIIVGVKRNNQLLLTKYAVGYDRYALIAGFVEIGETLEDTVRREVFEETGLQVNHIHYYKSQPWAFSQSILMGFFADIATPDAYTTEEYRSDEAELSVAKWFDRDKIPLDDTTLSLTWEMIGAFRSGKIK</sequence>
<dbReference type="Proteomes" id="UP001596289">
    <property type="component" value="Unassembled WGS sequence"/>
</dbReference>
<keyword evidence="13" id="KW-1185">Reference proteome</keyword>
<dbReference type="InterPro" id="IPR020084">
    <property type="entry name" value="NUDIX_hydrolase_CS"/>
</dbReference>
<organism evidence="12 13">
    <name type="scientific">Loigolactobacillus jiayinensis</name>
    <dbReference type="NCBI Taxonomy" id="2486016"/>
    <lineage>
        <taxon>Bacteria</taxon>
        <taxon>Bacillati</taxon>
        <taxon>Bacillota</taxon>
        <taxon>Bacilli</taxon>
        <taxon>Lactobacillales</taxon>
        <taxon>Lactobacillaceae</taxon>
        <taxon>Loigolactobacillus</taxon>
    </lineage>
</organism>
<protein>
    <recommendedName>
        <fullName evidence="4">NAD(+) diphosphatase</fullName>
        <ecNumber evidence="4">3.6.1.22</ecNumber>
    </recommendedName>
</protein>
<evidence type="ECO:0000256" key="2">
    <source>
        <dbReference type="ARBA" id="ARBA00001947"/>
    </source>
</evidence>
<dbReference type="InterPro" id="IPR015797">
    <property type="entry name" value="NUDIX_hydrolase-like_dom_sf"/>
</dbReference>
<evidence type="ECO:0000313" key="13">
    <source>
        <dbReference type="Proteomes" id="UP001596289"/>
    </source>
</evidence>
<feature type="domain" description="Nudix hydrolase" evidence="11">
    <location>
        <begin position="149"/>
        <end position="283"/>
    </location>
</feature>
<accession>A0ABW1RAC5</accession>
<keyword evidence="6 10" id="KW-0378">Hydrolase</keyword>
<dbReference type="RefSeq" id="WP_125551052.1">
    <property type="nucleotide sequence ID" value="NZ_JBHSSL010000025.1"/>
</dbReference>
<comment type="similarity">
    <text evidence="3">Belongs to the Nudix hydrolase family. NudC subfamily.</text>
</comment>
<dbReference type="PANTHER" id="PTHR42904:SF6">
    <property type="entry name" value="NAD-CAPPED RNA HYDROLASE NUDT12"/>
    <property type="match status" value="1"/>
</dbReference>
<dbReference type="NCBIfam" id="NF001299">
    <property type="entry name" value="PRK00241.1"/>
    <property type="match status" value="1"/>
</dbReference>
<dbReference type="Pfam" id="PF00293">
    <property type="entry name" value="NUDIX"/>
    <property type="match status" value="1"/>
</dbReference>
<dbReference type="PROSITE" id="PS00893">
    <property type="entry name" value="NUDIX_BOX"/>
    <property type="match status" value="1"/>
</dbReference>
<dbReference type="InterPro" id="IPR000086">
    <property type="entry name" value="NUDIX_hydrolase_dom"/>
</dbReference>
<evidence type="ECO:0000256" key="10">
    <source>
        <dbReference type="RuleBase" id="RU003476"/>
    </source>
</evidence>
<name>A0ABW1RAC5_9LACO</name>
<evidence type="ECO:0000313" key="12">
    <source>
        <dbReference type="EMBL" id="MFC6169860.1"/>
    </source>
</evidence>
<gene>
    <name evidence="12" type="primary">nudC</name>
    <name evidence="12" type="ORF">ACFQGP_04605</name>
</gene>
<evidence type="ECO:0000256" key="8">
    <source>
        <dbReference type="ARBA" id="ARBA00023027"/>
    </source>
</evidence>
<dbReference type="CDD" id="cd03429">
    <property type="entry name" value="NUDIX_NADH_pyrophosphatase_Nudt13"/>
    <property type="match status" value="1"/>
</dbReference>
<keyword evidence="5" id="KW-0479">Metal-binding</keyword>
<dbReference type="PRINTS" id="PR00502">
    <property type="entry name" value="NUDIXFAMILY"/>
</dbReference>
<dbReference type="PANTHER" id="PTHR42904">
    <property type="entry name" value="NUDIX HYDROLASE, NUDC SUBFAMILY"/>
    <property type="match status" value="1"/>
</dbReference>
<evidence type="ECO:0000256" key="3">
    <source>
        <dbReference type="ARBA" id="ARBA00009595"/>
    </source>
</evidence>
<proteinExistence type="inferred from homology"/>
<evidence type="ECO:0000259" key="11">
    <source>
        <dbReference type="PROSITE" id="PS51462"/>
    </source>
</evidence>
<evidence type="ECO:0000256" key="4">
    <source>
        <dbReference type="ARBA" id="ARBA00012381"/>
    </source>
</evidence>
<dbReference type="Pfam" id="PF09296">
    <property type="entry name" value="NUDIX-like"/>
    <property type="match status" value="1"/>
</dbReference>
<dbReference type="GO" id="GO:0016787">
    <property type="term" value="F:hydrolase activity"/>
    <property type="evidence" value="ECO:0007669"/>
    <property type="project" value="UniProtKB-KW"/>
</dbReference>
<dbReference type="PROSITE" id="PS51462">
    <property type="entry name" value="NUDIX"/>
    <property type="match status" value="1"/>
</dbReference>
<dbReference type="InterPro" id="IPR015376">
    <property type="entry name" value="Znr_NADH_PPase"/>
</dbReference>
<keyword evidence="7" id="KW-0460">Magnesium</keyword>
<comment type="cofactor">
    <cofactor evidence="2">
        <name>Zn(2+)</name>
        <dbReference type="ChEBI" id="CHEBI:29105"/>
    </cofactor>
</comment>
<evidence type="ECO:0000256" key="5">
    <source>
        <dbReference type="ARBA" id="ARBA00022723"/>
    </source>
</evidence>
<dbReference type="EC" id="3.6.1.22" evidence="4"/>
<comment type="cofactor">
    <cofactor evidence="1">
        <name>Mg(2+)</name>
        <dbReference type="ChEBI" id="CHEBI:18420"/>
    </cofactor>
</comment>
<comment type="catalytic activity">
    <reaction evidence="9">
        <text>a 5'-end NAD(+)-phospho-ribonucleoside in mRNA + H2O = a 5'-end phospho-adenosine-phospho-ribonucleoside in mRNA + beta-nicotinamide D-ribonucleotide + 2 H(+)</text>
        <dbReference type="Rhea" id="RHEA:60876"/>
        <dbReference type="Rhea" id="RHEA-COMP:15698"/>
        <dbReference type="Rhea" id="RHEA-COMP:15719"/>
        <dbReference type="ChEBI" id="CHEBI:14649"/>
        <dbReference type="ChEBI" id="CHEBI:15377"/>
        <dbReference type="ChEBI" id="CHEBI:15378"/>
        <dbReference type="ChEBI" id="CHEBI:144029"/>
        <dbReference type="ChEBI" id="CHEBI:144051"/>
    </reaction>
    <physiologicalReaction direction="left-to-right" evidence="9">
        <dbReference type="Rhea" id="RHEA:60877"/>
    </physiologicalReaction>
</comment>
<dbReference type="InterPro" id="IPR020476">
    <property type="entry name" value="Nudix_hydrolase"/>
</dbReference>
<evidence type="ECO:0000256" key="6">
    <source>
        <dbReference type="ARBA" id="ARBA00022801"/>
    </source>
</evidence>
<evidence type="ECO:0000256" key="7">
    <source>
        <dbReference type="ARBA" id="ARBA00022842"/>
    </source>
</evidence>
<evidence type="ECO:0000256" key="9">
    <source>
        <dbReference type="ARBA" id="ARBA00023679"/>
    </source>
</evidence>